<dbReference type="Gene3D" id="3.40.50.10090">
    <property type="match status" value="2"/>
</dbReference>
<evidence type="ECO:0000313" key="2">
    <source>
        <dbReference type="EMBL" id="UOO89882.1"/>
    </source>
</evidence>
<dbReference type="InterPro" id="IPR003754">
    <property type="entry name" value="4pyrrol_synth_uPrphyn_synth"/>
</dbReference>
<dbReference type="EMBL" id="CP091511">
    <property type="protein sequence ID" value="UOO89882.1"/>
    <property type="molecule type" value="Genomic_DNA"/>
</dbReference>
<organism evidence="2 3">
    <name type="scientific">Vitreoscilla massiliensis</name>
    <dbReference type="NCBI Taxonomy" id="1689272"/>
    <lineage>
        <taxon>Bacteria</taxon>
        <taxon>Pseudomonadati</taxon>
        <taxon>Pseudomonadota</taxon>
        <taxon>Betaproteobacteria</taxon>
        <taxon>Neisseriales</taxon>
        <taxon>Neisseriaceae</taxon>
        <taxon>Vitreoscilla</taxon>
    </lineage>
</organism>
<dbReference type="Pfam" id="PF02602">
    <property type="entry name" value="HEM4"/>
    <property type="match status" value="1"/>
</dbReference>
<gene>
    <name evidence="2" type="ORF">LVJ82_02525</name>
</gene>
<feature type="domain" description="Tetrapyrrole biosynthesis uroporphyrinogen III synthase" evidence="1">
    <location>
        <begin position="20"/>
        <end position="227"/>
    </location>
</feature>
<dbReference type="InterPro" id="IPR036108">
    <property type="entry name" value="4pyrrol_syn_uPrphyn_synt_sf"/>
</dbReference>
<accession>A0ABY4E2X3</accession>
<evidence type="ECO:0000259" key="1">
    <source>
        <dbReference type="Pfam" id="PF02602"/>
    </source>
</evidence>
<name>A0ABY4E2X3_9NEIS</name>
<dbReference type="CDD" id="cd06578">
    <property type="entry name" value="HemD"/>
    <property type="match status" value="1"/>
</dbReference>
<sequence>MEHCVLVVRPQAQAVSLLNYCQQQGWRAELFSSMDVKLLPHTREDVQQRLNATDVAFWVSANAIISAYHLRVNPPLHNVCVGSGTLGCFYQYFPQATANAPQDGLDSEAVLRMPLWQDSALRHVTIINGEGGRDWLTNQLLGMGKSVQTVSLYQRVEQALDWERFRQLSQSYQLVVCVYSREAVDILFQQVPADLRAKLQSLLYFTIHQRIADELNAMGAGRVVVGKQGHSSVLKLLREYLLPS</sequence>
<dbReference type="SUPFAM" id="SSF69618">
    <property type="entry name" value="HemD-like"/>
    <property type="match status" value="1"/>
</dbReference>
<reference evidence="2 3" key="1">
    <citation type="journal article" date="2022" name="Res Sq">
        <title>Evolution of multicellular longitudinally dividing oral cavity symbionts (Neisseriaceae).</title>
        <authorList>
            <person name="Nyongesa S."/>
            <person name="Weber P."/>
            <person name="Bernet E."/>
            <person name="Pullido F."/>
            <person name="Nieckarz M."/>
            <person name="Delaby M."/>
            <person name="Nieves C."/>
            <person name="Viehboeck T."/>
            <person name="Krause N."/>
            <person name="Rivera-Millot A."/>
            <person name="Nakamura A."/>
            <person name="Vischer N."/>
            <person name="VanNieuwenhze M."/>
            <person name="Brun Y."/>
            <person name="Cava F."/>
            <person name="Bulgheresi S."/>
            <person name="Veyrier F."/>
        </authorList>
    </citation>
    <scope>NUCLEOTIDE SEQUENCE [LARGE SCALE GENOMIC DNA]</scope>
    <source>
        <strain evidence="2 3">SN4</strain>
    </source>
</reference>
<protein>
    <submittedName>
        <fullName evidence="2">Uroporphyrinogen-III synthase</fullName>
    </submittedName>
</protein>
<keyword evidence="3" id="KW-1185">Reference proteome</keyword>
<proteinExistence type="predicted"/>
<dbReference type="Proteomes" id="UP000832011">
    <property type="component" value="Chromosome"/>
</dbReference>
<evidence type="ECO:0000313" key="3">
    <source>
        <dbReference type="Proteomes" id="UP000832011"/>
    </source>
</evidence>
<dbReference type="RefSeq" id="WP_058356210.1">
    <property type="nucleotide sequence ID" value="NZ_CABKVG010000008.1"/>
</dbReference>